<reference evidence="5 6" key="1">
    <citation type="submission" date="2020-08" db="EMBL/GenBank/DDBJ databases">
        <authorList>
            <person name="Newling K."/>
            <person name="Davey J."/>
            <person name="Forrester S."/>
        </authorList>
    </citation>
    <scope>NUCLEOTIDE SEQUENCE [LARGE SCALE GENOMIC DNA]</scope>
    <source>
        <strain evidence="6">Crithidia deanei Carvalho (ATCC PRA-265)</strain>
    </source>
</reference>
<dbReference type="PANTHER" id="PTHR35303">
    <property type="entry name" value="OS02G0197800 PROTEIN"/>
    <property type="match status" value="1"/>
</dbReference>
<dbReference type="Gene3D" id="3.30.2020.30">
    <property type="match status" value="1"/>
</dbReference>
<evidence type="ECO:0000256" key="2">
    <source>
        <dbReference type="ARBA" id="ARBA00023004"/>
    </source>
</evidence>
<evidence type="ECO:0000256" key="3">
    <source>
        <dbReference type="SAM" id="MobiDB-lite"/>
    </source>
</evidence>
<dbReference type="InterPro" id="IPR010376">
    <property type="entry name" value="GBBH-like_N"/>
</dbReference>
<proteinExistence type="predicted"/>
<evidence type="ECO:0000256" key="1">
    <source>
        <dbReference type="ARBA" id="ARBA00022723"/>
    </source>
</evidence>
<dbReference type="AlphaFoldDB" id="A0A7G2CP39"/>
<sequence length="259" mass="29576">MGCVAFSFSLSRCPTYHNSKELMRRRAVLTQSWRRCFGSGVFDKVSDGLASSLSSLMENTKVFQDERMVTELRRPFAPASSSELSLAERLKQQRNVQQHLIPTAVKVDKSRQYLVMDWPKEAVEAVQGKPGAAVCQTRAMAEYLRVYTPSTDGKFGSPNVIIYGRKGITITDIIPVGSYALRLVFSDDHDGGIYSYEYLYYLTEPSNKMRLMREYIRELRARRKSREPPKRSPSKRRLSSSVDRTGDEKEYRAPAFSDL</sequence>
<feature type="domain" description="Gamma-butyrobetaine hydroxylase-like N-terminal" evidence="4">
    <location>
        <begin position="138"/>
        <end position="200"/>
    </location>
</feature>
<dbReference type="OrthoDB" id="19707at2759"/>
<evidence type="ECO:0000313" key="5">
    <source>
        <dbReference type="EMBL" id="CAD2221119.1"/>
    </source>
</evidence>
<keyword evidence="6" id="KW-1185">Reference proteome</keyword>
<evidence type="ECO:0000313" key="6">
    <source>
        <dbReference type="Proteomes" id="UP000515908"/>
    </source>
</evidence>
<dbReference type="VEuPathDB" id="TriTrypDB:ADEAN_000865000"/>
<evidence type="ECO:0000259" key="4">
    <source>
        <dbReference type="Pfam" id="PF06155"/>
    </source>
</evidence>
<accession>A0A7G2CP39</accession>
<organism evidence="5 6">
    <name type="scientific">Angomonas deanei</name>
    <dbReference type="NCBI Taxonomy" id="59799"/>
    <lineage>
        <taxon>Eukaryota</taxon>
        <taxon>Discoba</taxon>
        <taxon>Euglenozoa</taxon>
        <taxon>Kinetoplastea</taxon>
        <taxon>Metakinetoplastina</taxon>
        <taxon>Trypanosomatida</taxon>
        <taxon>Trypanosomatidae</taxon>
        <taxon>Strigomonadinae</taxon>
        <taxon>Angomonas</taxon>
    </lineage>
</organism>
<feature type="region of interest" description="Disordered" evidence="3">
    <location>
        <begin position="221"/>
        <end position="259"/>
    </location>
</feature>
<name>A0A7G2CP39_9TRYP</name>
<dbReference type="PANTHER" id="PTHR35303:SF5">
    <property type="entry name" value="OS02G0197800 PROTEIN"/>
    <property type="match status" value="1"/>
</dbReference>
<dbReference type="GO" id="GO:0046872">
    <property type="term" value="F:metal ion binding"/>
    <property type="evidence" value="ECO:0007669"/>
    <property type="project" value="UniProtKB-KW"/>
</dbReference>
<protein>
    <recommendedName>
        <fullName evidence="4">Gamma-butyrobetaine hydroxylase-like N-terminal domain-containing protein</fullName>
    </recommendedName>
</protein>
<keyword evidence="2" id="KW-0408">Iron</keyword>
<dbReference type="InterPro" id="IPR038492">
    <property type="entry name" value="GBBH-like_N_sf"/>
</dbReference>
<dbReference type="Pfam" id="PF06155">
    <property type="entry name" value="GBBH-like_N"/>
    <property type="match status" value="1"/>
</dbReference>
<gene>
    <name evidence="5" type="ORF">ADEAN_000865000</name>
</gene>
<dbReference type="Proteomes" id="UP000515908">
    <property type="component" value="Chromosome 19"/>
</dbReference>
<keyword evidence="1" id="KW-0479">Metal-binding</keyword>
<dbReference type="EMBL" id="LR877163">
    <property type="protein sequence ID" value="CAD2221119.1"/>
    <property type="molecule type" value="Genomic_DNA"/>
</dbReference>